<dbReference type="InterPro" id="IPR003593">
    <property type="entry name" value="AAA+_ATPase"/>
</dbReference>
<comment type="caution">
    <text evidence="5">The sequence shown here is derived from an EMBL/GenBank/DDBJ whole genome shotgun (WGS) entry which is preliminary data.</text>
</comment>
<dbReference type="InterPro" id="IPR014721">
    <property type="entry name" value="Ribsml_uS5_D2-typ_fold_subgr"/>
</dbReference>
<dbReference type="InterPro" id="IPR027417">
    <property type="entry name" value="P-loop_NTPase"/>
</dbReference>
<proteinExistence type="inferred from homology"/>
<sequence>MLYKSSIFPANSQFKKFVLVKTFGSAVYGIEATTITVEVNIAAGTKYFIVGLPDNAIKESYFRIESVLKNCNYRMPRQQIVVNMAPADIRKEGSAYDLTIATGIMAASNQIEPQELDKYIIMGELSLDGGLQPIKGALPIAIQARKEGFKGFILPKQNAREAAIVTDLEVYGAQSITDVVGFFNGTIDLKREIVNTREEFYNSINNYDSDFSEVRGQENIKRALEIAAAGGHNVILIGPPGAGKTMLARRLPSILPPLSLQESLETTKIHSVAGKLAATDALVTVRPFRSPHHTISDVALVGGGTNPQPGEISLAHNGVLFLDELPEFKRTVLEVMRQPLEERRVTISRARLSVDYPSSFMLIASMNPCPCGYYNHPEKECICPPGVVQKYLSKISGPLLDRIDLHVEVTPVNFTELSSDRAAEKSGDIRERVIQAREIQIARFGKQPGMHSNAQMSTQMVRELCKIDNAGQLLLKKAMEKLGLSARAYDRILKVSRTIADLAGSENIGMEHLAEAIHYRSLDRENWAG</sequence>
<reference evidence="5 6" key="1">
    <citation type="submission" date="2018-10" db="EMBL/GenBank/DDBJ databases">
        <title>Genomic Encyclopedia of Archaeal and Bacterial Type Strains, Phase II (KMG-II): from individual species to whole genera.</title>
        <authorList>
            <person name="Goeker M."/>
        </authorList>
    </citation>
    <scope>NUCLEOTIDE SEQUENCE [LARGE SCALE GENOMIC DNA]</scope>
    <source>
        <strain evidence="5 6">DSM 18602</strain>
    </source>
</reference>
<evidence type="ECO:0000313" key="6">
    <source>
        <dbReference type="Proteomes" id="UP000268007"/>
    </source>
</evidence>
<dbReference type="NCBIfam" id="TIGR00368">
    <property type="entry name" value="YifB family Mg chelatase-like AAA ATPase"/>
    <property type="match status" value="1"/>
</dbReference>
<dbReference type="GO" id="GO:0003677">
    <property type="term" value="F:DNA binding"/>
    <property type="evidence" value="ECO:0007669"/>
    <property type="project" value="InterPro"/>
</dbReference>
<dbReference type="GO" id="GO:0005524">
    <property type="term" value="F:ATP binding"/>
    <property type="evidence" value="ECO:0007669"/>
    <property type="project" value="UniProtKB-KW"/>
</dbReference>
<dbReference type="InterPro" id="IPR045006">
    <property type="entry name" value="CHLI-like"/>
</dbReference>
<dbReference type="Pfam" id="PF13541">
    <property type="entry name" value="ChlI"/>
    <property type="match status" value="1"/>
</dbReference>
<protein>
    <submittedName>
        <fullName evidence="5">Magnesium chelatase family protein</fullName>
    </submittedName>
</protein>
<accession>A0A495IWW5</accession>
<evidence type="ECO:0000256" key="1">
    <source>
        <dbReference type="ARBA" id="ARBA00006354"/>
    </source>
</evidence>
<dbReference type="Gene3D" id="3.40.50.300">
    <property type="entry name" value="P-loop containing nucleotide triphosphate hydrolases"/>
    <property type="match status" value="1"/>
</dbReference>
<evidence type="ECO:0000256" key="3">
    <source>
        <dbReference type="ARBA" id="ARBA00022840"/>
    </source>
</evidence>
<dbReference type="InterPro" id="IPR000523">
    <property type="entry name" value="Mg_chelatse_chII-like_cat_dom"/>
</dbReference>
<feature type="domain" description="AAA+ ATPase" evidence="4">
    <location>
        <begin position="230"/>
        <end position="413"/>
    </location>
</feature>
<name>A0A495IWW5_9SPHI</name>
<dbReference type="InterPro" id="IPR004482">
    <property type="entry name" value="Mg_chelat-rel"/>
</dbReference>
<dbReference type="Gene3D" id="3.30.230.10">
    <property type="match status" value="1"/>
</dbReference>
<organism evidence="5 6">
    <name type="scientific">Mucilaginibacter gracilis</name>
    <dbReference type="NCBI Taxonomy" id="423350"/>
    <lineage>
        <taxon>Bacteria</taxon>
        <taxon>Pseudomonadati</taxon>
        <taxon>Bacteroidota</taxon>
        <taxon>Sphingobacteriia</taxon>
        <taxon>Sphingobacteriales</taxon>
        <taxon>Sphingobacteriaceae</taxon>
        <taxon>Mucilaginibacter</taxon>
    </lineage>
</organism>
<evidence type="ECO:0000313" key="5">
    <source>
        <dbReference type="EMBL" id="RKR81175.1"/>
    </source>
</evidence>
<gene>
    <name evidence="5" type="ORF">BDD43_1319</name>
</gene>
<dbReference type="AlphaFoldDB" id="A0A495IWW5"/>
<keyword evidence="2" id="KW-0547">Nucleotide-binding</keyword>
<dbReference type="SUPFAM" id="SSF52540">
    <property type="entry name" value="P-loop containing nucleoside triphosphate hydrolases"/>
    <property type="match status" value="1"/>
</dbReference>
<dbReference type="Proteomes" id="UP000268007">
    <property type="component" value="Unassembled WGS sequence"/>
</dbReference>
<keyword evidence="6" id="KW-1185">Reference proteome</keyword>
<dbReference type="SMART" id="SM00382">
    <property type="entry name" value="AAA"/>
    <property type="match status" value="1"/>
</dbReference>
<evidence type="ECO:0000256" key="2">
    <source>
        <dbReference type="ARBA" id="ARBA00022741"/>
    </source>
</evidence>
<dbReference type="Pfam" id="PF13335">
    <property type="entry name" value="Mg_chelatase_C"/>
    <property type="match status" value="1"/>
</dbReference>
<comment type="similarity">
    <text evidence="1">Belongs to the Mg-chelatase subunits D/I family. ComM subfamily.</text>
</comment>
<dbReference type="InterPro" id="IPR001208">
    <property type="entry name" value="MCM_dom"/>
</dbReference>
<dbReference type="PANTHER" id="PTHR32039:SF7">
    <property type="entry name" value="COMPETENCE PROTEIN COMM"/>
    <property type="match status" value="1"/>
</dbReference>
<dbReference type="PANTHER" id="PTHR32039">
    <property type="entry name" value="MAGNESIUM-CHELATASE SUBUNIT CHLI"/>
    <property type="match status" value="1"/>
</dbReference>
<keyword evidence="3" id="KW-0067">ATP-binding</keyword>
<dbReference type="EMBL" id="RBKU01000001">
    <property type="protein sequence ID" value="RKR81175.1"/>
    <property type="molecule type" value="Genomic_DNA"/>
</dbReference>
<dbReference type="InterPro" id="IPR020568">
    <property type="entry name" value="Ribosomal_Su5_D2-typ_SF"/>
</dbReference>
<dbReference type="Pfam" id="PF01078">
    <property type="entry name" value="Mg_chelatase"/>
    <property type="match status" value="1"/>
</dbReference>
<dbReference type="SUPFAM" id="SSF54211">
    <property type="entry name" value="Ribosomal protein S5 domain 2-like"/>
    <property type="match status" value="1"/>
</dbReference>
<evidence type="ECO:0000259" key="4">
    <source>
        <dbReference type="SMART" id="SM00382"/>
    </source>
</evidence>
<dbReference type="PRINTS" id="PR01657">
    <property type="entry name" value="MCMFAMILY"/>
</dbReference>
<dbReference type="InterPro" id="IPR025158">
    <property type="entry name" value="Mg_chelat-rel_C"/>
</dbReference>